<evidence type="ECO:0000313" key="4">
    <source>
        <dbReference type="EMBL" id="KGN51486.1"/>
    </source>
</evidence>
<reference evidence="4 5" key="4">
    <citation type="journal article" date="2011" name="BMC Genomics">
        <title>RNA-Seq improves annotation of protein-coding genes in the cucumber genome.</title>
        <authorList>
            <person name="Li Z."/>
            <person name="Zhang Z."/>
            <person name="Yan P."/>
            <person name="Huang S."/>
            <person name="Fei Z."/>
            <person name="Lin K."/>
        </authorList>
    </citation>
    <scope>NUCLEOTIDE SEQUENCE [LARGE SCALE GENOMIC DNA]</scope>
    <source>
        <strain evidence="5">cv. 9930</strain>
    </source>
</reference>
<dbReference type="Proteomes" id="UP000029981">
    <property type="component" value="Chromosome 5"/>
</dbReference>
<feature type="compositionally biased region" description="Low complexity" evidence="3">
    <location>
        <begin position="56"/>
        <end position="68"/>
    </location>
</feature>
<dbReference type="EMBL" id="CM002926">
    <property type="protein sequence ID" value="KGN51486.1"/>
    <property type="molecule type" value="Genomic_DNA"/>
</dbReference>
<proteinExistence type="inferred from homology"/>
<evidence type="ECO:0000256" key="1">
    <source>
        <dbReference type="ARBA" id="ARBA00006781"/>
    </source>
</evidence>
<organism evidence="4 5">
    <name type="scientific">Cucumis sativus</name>
    <name type="common">Cucumber</name>
    <dbReference type="NCBI Taxonomy" id="3659"/>
    <lineage>
        <taxon>Eukaryota</taxon>
        <taxon>Viridiplantae</taxon>
        <taxon>Streptophyta</taxon>
        <taxon>Embryophyta</taxon>
        <taxon>Tracheophyta</taxon>
        <taxon>Spermatophyta</taxon>
        <taxon>Magnoliopsida</taxon>
        <taxon>eudicotyledons</taxon>
        <taxon>Gunneridae</taxon>
        <taxon>Pentapetalae</taxon>
        <taxon>rosids</taxon>
        <taxon>fabids</taxon>
        <taxon>Cucurbitales</taxon>
        <taxon>Cucurbitaceae</taxon>
        <taxon>Benincaseae</taxon>
        <taxon>Cucumis</taxon>
    </lineage>
</organism>
<dbReference type="OMA" id="VKFYRKE"/>
<dbReference type="eggNOG" id="KOG3034">
    <property type="taxonomic scope" value="Eukaryota"/>
</dbReference>
<dbReference type="OrthoDB" id="27543at2759"/>
<dbReference type="Gramene" id="KGN51486">
    <property type="protein sequence ID" value="KGN51486"/>
    <property type="gene ID" value="Csa_5G569330"/>
</dbReference>
<dbReference type="Pfam" id="PF13862">
    <property type="entry name" value="BCCIP"/>
    <property type="match status" value="1"/>
</dbReference>
<dbReference type="KEGG" id="csv:101218410"/>
<reference evidence="4 5" key="2">
    <citation type="journal article" date="2009" name="PLoS ONE">
        <title>An integrated genetic and cytogenetic map of the cucumber genome.</title>
        <authorList>
            <person name="Ren Y."/>
            <person name="Zhang Z."/>
            <person name="Liu J."/>
            <person name="Staub J.E."/>
            <person name="Han Y."/>
            <person name="Cheng Z."/>
            <person name="Li X."/>
            <person name="Lu J."/>
            <person name="Miao H."/>
            <person name="Kang H."/>
            <person name="Xie B."/>
            <person name="Gu X."/>
            <person name="Wang X."/>
            <person name="Du Y."/>
            <person name="Jin W."/>
            <person name="Huang S."/>
        </authorList>
    </citation>
    <scope>NUCLEOTIDE SEQUENCE [LARGE SCALE GENOMIC DNA]</scope>
    <source>
        <strain evidence="5">cv. 9930</strain>
    </source>
</reference>
<name>A0A0A0KUU9_CUCSA</name>
<reference evidence="4 5" key="3">
    <citation type="journal article" date="2010" name="BMC Genomics">
        <title>Transcriptome sequencing and comparative analysis of cucumber flowers with different sex types.</title>
        <authorList>
            <person name="Guo S."/>
            <person name="Zheng Y."/>
            <person name="Joung J.G."/>
            <person name="Liu S."/>
            <person name="Zhang Z."/>
            <person name="Crasta O.R."/>
            <person name="Sobral B.W."/>
            <person name="Xu Y."/>
            <person name="Huang S."/>
            <person name="Fei Z."/>
        </authorList>
    </citation>
    <scope>NUCLEOTIDE SEQUENCE [LARGE SCALE GENOMIC DNA]</scope>
    <source>
        <strain evidence="5">cv. 9930</strain>
    </source>
</reference>
<dbReference type="PIRSF" id="PIRSF028983">
    <property type="entry name" value="BCP1"/>
    <property type="match status" value="1"/>
</dbReference>
<gene>
    <name evidence="4" type="ORF">Csa_5G569330</name>
</gene>
<dbReference type="GO" id="GO:0005634">
    <property type="term" value="C:nucleus"/>
    <property type="evidence" value="ECO:0000318"/>
    <property type="project" value="GO_Central"/>
</dbReference>
<sequence length="319" mass="36675">MPRRPTKRRQILGTRPLTFSPFARTSCMARNHILKTKIMKSHSKHEGNGFIRKSPEPQSESSGSSSSGEEFEEVQADFAFFDPKPDDFHGVRTLLQNYLDKIRWDDIGFSELILGQTTVGSVVKIEGDEDSGVFGFITALNLERYKDSKSIMDLKQYLLKVCKDNERENDLKRLLEEQTSSVGLIVSQRLVNLPPQLLPPLYDALFDEISWATEDEPTKELQDSFRFKLYILISKIYKLKTTNSKKTNRKKKPIQESFIYVKAEDEIFHKLCLWSFCFPLHTQTASKVEDYELMGIVMAVEASKIPTFRNELKGLISES</sequence>
<reference evidence="4 5" key="1">
    <citation type="journal article" date="2009" name="Nat. Genet.">
        <title>The genome of the cucumber, Cucumis sativus L.</title>
        <authorList>
            <person name="Huang S."/>
            <person name="Li R."/>
            <person name="Zhang Z."/>
            <person name="Li L."/>
            <person name="Gu X."/>
            <person name="Fan W."/>
            <person name="Lucas W.J."/>
            <person name="Wang X."/>
            <person name="Xie B."/>
            <person name="Ni P."/>
            <person name="Ren Y."/>
            <person name="Zhu H."/>
            <person name="Li J."/>
            <person name="Lin K."/>
            <person name="Jin W."/>
            <person name="Fei Z."/>
            <person name="Li G."/>
            <person name="Staub J."/>
            <person name="Kilian A."/>
            <person name="van der Vossen E.A."/>
            <person name="Wu Y."/>
            <person name="Guo J."/>
            <person name="He J."/>
            <person name="Jia Z."/>
            <person name="Ren Y."/>
            <person name="Tian G."/>
            <person name="Lu Y."/>
            <person name="Ruan J."/>
            <person name="Qian W."/>
            <person name="Wang M."/>
            <person name="Huang Q."/>
            <person name="Li B."/>
            <person name="Xuan Z."/>
            <person name="Cao J."/>
            <person name="Asan"/>
            <person name="Wu Z."/>
            <person name="Zhang J."/>
            <person name="Cai Q."/>
            <person name="Bai Y."/>
            <person name="Zhao B."/>
            <person name="Han Y."/>
            <person name="Li Y."/>
            <person name="Li X."/>
            <person name="Wang S."/>
            <person name="Shi Q."/>
            <person name="Liu S."/>
            <person name="Cho W.K."/>
            <person name="Kim J.Y."/>
            <person name="Xu Y."/>
            <person name="Heller-Uszynska K."/>
            <person name="Miao H."/>
            <person name="Cheng Z."/>
            <person name="Zhang S."/>
            <person name="Wu J."/>
            <person name="Yang Y."/>
            <person name="Kang H."/>
            <person name="Li M."/>
            <person name="Liang H."/>
            <person name="Ren X."/>
            <person name="Shi Z."/>
            <person name="Wen M."/>
            <person name="Jian M."/>
            <person name="Yang H."/>
            <person name="Zhang G."/>
            <person name="Yang Z."/>
            <person name="Chen R."/>
            <person name="Liu S."/>
            <person name="Li J."/>
            <person name="Ma L."/>
            <person name="Liu H."/>
            <person name="Zhou Y."/>
            <person name="Zhao J."/>
            <person name="Fang X."/>
            <person name="Li G."/>
            <person name="Fang L."/>
            <person name="Li Y."/>
            <person name="Liu D."/>
            <person name="Zheng H."/>
            <person name="Zhang Y."/>
            <person name="Qin N."/>
            <person name="Li Z."/>
            <person name="Yang G."/>
            <person name="Yang S."/>
            <person name="Bolund L."/>
            <person name="Kristiansen K."/>
            <person name="Zheng H."/>
            <person name="Li S."/>
            <person name="Zhang X."/>
            <person name="Yang H."/>
            <person name="Wang J."/>
            <person name="Sun R."/>
            <person name="Zhang B."/>
            <person name="Jiang S."/>
            <person name="Wang J."/>
            <person name="Du Y."/>
            <person name="Li S."/>
        </authorList>
    </citation>
    <scope>NUCLEOTIDE SEQUENCE [LARGE SCALE GENOMIC DNA]</scope>
    <source>
        <strain evidence="5">cv. 9930</strain>
    </source>
</reference>
<comment type="similarity">
    <text evidence="1 2">Belongs to the BCP1 family.</text>
</comment>
<feature type="region of interest" description="Disordered" evidence="3">
    <location>
        <begin position="38"/>
        <end position="68"/>
    </location>
</feature>
<protein>
    <recommendedName>
        <fullName evidence="2">Protein BCCIP homolog</fullName>
    </recommendedName>
</protein>
<dbReference type="PANTHER" id="PTHR13261:SF0">
    <property type="entry name" value="BRCA2 AND CDKN1A-INTERACTING PROTEIN"/>
    <property type="match status" value="1"/>
</dbReference>
<dbReference type="InterPro" id="IPR025602">
    <property type="entry name" value="BCP1_family"/>
</dbReference>
<evidence type="ECO:0000256" key="2">
    <source>
        <dbReference type="PIRNR" id="PIRNR028983"/>
    </source>
</evidence>
<dbReference type="STRING" id="3659.A0A0A0KUU9"/>
<accession>A0A0A0KUU9</accession>
<evidence type="ECO:0000313" key="5">
    <source>
        <dbReference type="Proteomes" id="UP000029981"/>
    </source>
</evidence>
<keyword evidence="5" id="KW-1185">Reference proteome</keyword>
<evidence type="ECO:0000256" key="3">
    <source>
        <dbReference type="SAM" id="MobiDB-lite"/>
    </source>
</evidence>
<dbReference type="AlphaFoldDB" id="A0A0A0KUU9"/>
<dbReference type="PANTHER" id="PTHR13261">
    <property type="entry name" value="BRCA2 AND CDKN1A INTERACTING PROTEIN"/>
    <property type="match status" value="1"/>
</dbReference>